<dbReference type="GO" id="GO:0004252">
    <property type="term" value="F:serine-type endopeptidase activity"/>
    <property type="evidence" value="ECO:0007669"/>
    <property type="project" value="InterPro"/>
</dbReference>
<comment type="subcellular location">
    <subcellularLocation>
        <location evidence="1">Membrane</location>
        <topology evidence="1">Multi-pass membrane protein</topology>
    </subcellularLocation>
</comment>
<dbReference type="SUPFAM" id="SSF46934">
    <property type="entry name" value="UBA-like"/>
    <property type="match status" value="1"/>
</dbReference>
<dbReference type="SUPFAM" id="SSF144091">
    <property type="entry name" value="Rhomboid-like"/>
    <property type="match status" value="1"/>
</dbReference>
<sequence>MISRVLTICSWFGSNRPGLFLGTLLLVVIMLSVHAAGIQASLSLGPEGNLPKFTDVLLYALSHDDAPSLLVNLCCLLLVGPCQERLWGTVAFLALAALSWAAVPCAYTLVLWVGVGEASRVCGYSAVQLALFTAQCRQVRSRRLLRCVPVWFLPWMFLLLALLLLPGSPALLHFCSICIGHNYSSSLIGTLQELENFSLLHHVPLWAYVSSSSRLRLPSHSHRSNLHSETLHQEELNPSAGPRIDHLQSGAGPSWGLDQLQSMAGLSRGSELLQSGAGPSWGLESGAGPSWGTNQSGAGPSWGTNQAGAGPSWGTNQAGAGPSWGTNQAGAGPSWGTNQAGAGPSWGTNQAGAGPSWGTNQAGAGPSWGTNQAGAGHSWGPESGAGLVLGRFEAATEVELLDDQMLRAGILASLQDHPRDSPGPGAAGETVLGSSHGPEAKVELPKSSVSSLRLQQLQRMGFPTDKAVVALAASKQLEGAVSLLIDDRVGSEAVVVGTKAPGPAPHSHT</sequence>
<dbReference type="Pfam" id="PF01694">
    <property type="entry name" value="Rhomboid"/>
    <property type="match status" value="1"/>
</dbReference>
<protein>
    <recommendedName>
        <fullName evidence="11">Peptidase S54 rhomboid domain-containing protein</fullName>
    </recommendedName>
</protein>
<evidence type="ECO:0000259" key="7">
    <source>
        <dbReference type="Pfam" id="PF00627"/>
    </source>
</evidence>
<evidence type="ECO:0008006" key="11">
    <source>
        <dbReference type="Google" id="ProtNLM"/>
    </source>
</evidence>
<keyword evidence="4 6" id="KW-0472">Membrane</keyword>
<dbReference type="Pfam" id="PF00627">
    <property type="entry name" value="UBA"/>
    <property type="match status" value="1"/>
</dbReference>
<feature type="domain" description="Peptidase S54 rhomboid" evidence="8">
    <location>
        <begin position="54"/>
        <end position="183"/>
    </location>
</feature>
<keyword evidence="10" id="KW-1185">Reference proteome</keyword>
<accession>A0AAW0PTF3</accession>
<dbReference type="EMBL" id="JBBPFD010000003">
    <property type="protein sequence ID" value="KAK7934021.1"/>
    <property type="molecule type" value="Genomic_DNA"/>
</dbReference>
<dbReference type="Gene3D" id="1.20.1540.10">
    <property type="entry name" value="Rhomboid-like"/>
    <property type="match status" value="1"/>
</dbReference>
<evidence type="ECO:0000256" key="5">
    <source>
        <dbReference type="SAM" id="MobiDB-lite"/>
    </source>
</evidence>
<dbReference type="PANTHER" id="PTHR43066">
    <property type="entry name" value="RHOMBOID-RELATED PROTEIN"/>
    <property type="match status" value="1"/>
</dbReference>
<name>A0AAW0PTF3_9GOBI</name>
<evidence type="ECO:0000313" key="10">
    <source>
        <dbReference type="Proteomes" id="UP001460270"/>
    </source>
</evidence>
<organism evidence="9 10">
    <name type="scientific">Mugilogobius chulae</name>
    <name type="common">yellowstripe goby</name>
    <dbReference type="NCBI Taxonomy" id="88201"/>
    <lineage>
        <taxon>Eukaryota</taxon>
        <taxon>Metazoa</taxon>
        <taxon>Chordata</taxon>
        <taxon>Craniata</taxon>
        <taxon>Vertebrata</taxon>
        <taxon>Euteleostomi</taxon>
        <taxon>Actinopterygii</taxon>
        <taxon>Neopterygii</taxon>
        <taxon>Teleostei</taxon>
        <taxon>Neoteleostei</taxon>
        <taxon>Acanthomorphata</taxon>
        <taxon>Gobiaria</taxon>
        <taxon>Gobiiformes</taxon>
        <taxon>Gobioidei</taxon>
        <taxon>Gobiidae</taxon>
        <taxon>Gobionellinae</taxon>
        <taxon>Mugilogobius</taxon>
    </lineage>
</organism>
<comment type="caution">
    <text evidence="9">The sequence shown here is derived from an EMBL/GenBank/DDBJ whole genome shotgun (WGS) entry which is preliminary data.</text>
</comment>
<feature type="region of interest" description="Disordered" evidence="5">
    <location>
        <begin position="271"/>
        <end position="379"/>
    </location>
</feature>
<feature type="compositionally biased region" description="Polar residues" evidence="5">
    <location>
        <begin position="291"/>
        <end position="373"/>
    </location>
</feature>
<feature type="transmembrane region" description="Helical" evidence="6">
    <location>
        <begin position="144"/>
        <end position="165"/>
    </location>
</feature>
<dbReference type="AlphaFoldDB" id="A0AAW0PTF3"/>
<evidence type="ECO:0000259" key="8">
    <source>
        <dbReference type="Pfam" id="PF01694"/>
    </source>
</evidence>
<reference evidence="10" key="1">
    <citation type="submission" date="2024-04" db="EMBL/GenBank/DDBJ databases">
        <title>Salinicola lusitanus LLJ914,a marine bacterium isolated from the Okinawa Trough.</title>
        <authorList>
            <person name="Li J."/>
        </authorList>
    </citation>
    <scope>NUCLEOTIDE SEQUENCE [LARGE SCALE GENOMIC DNA]</scope>
</reference>
<dbReference type="InterPro" id="IPR015940">
    <property type="entry name" value="UBA"/>
</dbReference>
<feature type="domain" description="UBA" evidence="7">
    <location>
        <begin position="451"/>
        <end position="484"/>
    </location>
</feature>
<evidence type="ECO:0000313" key="9">
    <source>
        <dbReference type="EMBL" id="KAK7934021.1"/>
    </source>
</evidence>
<dbReference type="InterPro" id="IPR022764">
    <property type="entry name" value="Peptidase_S54_rhomboid_dom"/>
</dbReference>
<evidence type="ECO:0000256" key="3">
    <source>
        <dbReference type="ARBA" id="ARBA00022989"/>
    </source>
</evidence>
<feature type="region of interest" description="Disordered" evidence="5">
    <location>
        <begin position="224"/>
        <end position="251"/>
    </location>
</feature>
<dbReference type="Gene3D" id="1.10.8.10">
    <property type="entry name" value="DNA helicase RuvA subunit, C-terminal domain"/>
    <property type="match status" value="1"/>
</dbReference>
<gene>
    <name evidence="9" type="ORF">WMY93_004917</name>
</gene>
<keyword evidence="3 6" id="KW-1133">Transmembrane helix</keyword>
<feature type="region of interest" description="Disordered" evidence="5">
    <location>
        <begin position="415"/>
        <end position="446"/>
    </location>
</feature>
<evidence type="ECO:0000256" key="1">
    <source>
        <dbReference type="ARBA" id="ARBA00004141"/>
    </source>
</evidence>
<proteinExistence type="predicted"/>
<dbReference type="GO" id="GO:0016020">
    <property type="term" value="C:membrane"/>
    <property type="evidence" value="ECO:0007669"/>
    <property type="project" value="UniProtKB-SubCell"/>
</dbReference>
<dbReference type="InterPro" id="IPR035952">
    <property type="entry name" value="Rhomboid-like_sf"/>
</dbReference>
<dbReference type="Proteomes" id="UP001460270">
    <property type="component" value="Unassembled WGS sequence"/>
</dbReference>
<dbReference type="PANTHER" id="PTHR43066:SF16">
    <property type="entry name" value="RHOMBOID DOMAIN-CONTAINING PROTEIN 3"/>
    <property type="match status" value="1"/>
</dbReference>
<evidence type="ECO:0000256" key="6">
    <source>
        <dbReference type="SAM" id="Phobius"/>
    </source>
</evidence>
<dbReference type="InterPro" id="IPR009060">
    <property type="entry name" value="UBA-like_sf"/>
</dbReference>
<keyword evidence="2 6" id="KW-0812">Transmembrane</keyword>
<evidence type="ECO:0000256" key="2">
    <source>
        <dbReference type="ARBA" id="ARBA00022692"/>
    </source>
</evidence>
<evidence type="ECO:0000256" key="4">
    <source>
        <dbReference type="ARBA" id="ARBA00023136"/>
    </source>
</evidence>